<reference evidence="2" key="3">
    <citation type="submission" date="2015-04" db="UniProtKB">
        <authorList>
            <consortium name="EnsemblPlants"/>
        </authorList>
    </citation>
    <scope>IDENTIFICATION</scope>
    <source>
        <strain evidence="2">cv. Jemalong A17</strain>
    </source>
</reference>
<evidence type="ECO:0000313" key="1">
    <source>
        <dbReference type="EMBL" id="AES76917.1"/>
    </source>
</evidence>
<gene>
    <name evidence="1" type="ordered locus">MTR_6g089040</name>
</gene>
<evidence type="ECO:0000313" key="2">
    <source>
        <dbReference type="EnsemblPlants" id="AES76917"/>
    </source>
</evidence>
<name>G7KPY5_MEDTR</name>
<accession>G7KPY5</accession>
<dbReference type="PaxDb" id="3880-AES76917"/>
<dbReference type="EMBL" id="CM001222">
    <property type="protein sequence ID" value="AES76917.1"/>
    <property type="molecule type" value="Genomic_DNA"/>
</dbReference>
<proteinExistence type="predicted"/>
<dbReference type="HOGENOM" id="CLU_2889187_0_0_1"/>
<reference evidence="1 3" key="1">
    <citation type="journal article" date="2011" name="Nature">
        <title>The Medicago genome provides insight into the evolution of rhizobial symbioses.</title>
        <authorList>
            <person name="Young N.D."/>
            <person name="Debelle F."/>
            <person name="Oldroyd G.E."/>
            <person name="Geurts R."/>
            <person name="Cannon S.B."/>
            <person name="Udvardi M.K."/>
            <person name="Benedito V.A."/>
            <person name="Mayer K.F."/>
            <person name="Gouzy J."/>
            <person name="Schoof H."/>
            <person name="Van de Peer Y."/>
            <person name="Proost S."/>
            <person name="Cook D.R."/>
            <person name="Meyers B.C."/>
            <person name="Spannagl M."/>
            <person name="Cheung F."/>
            <person name="De Mita S."/>
            <person name="Krishnakumar V."/>
            <person name="Gundlach H."/>
            <person name="Zhou S."/>
            <person name="Mudge J."/>
            <person name="Bharti A.K."/>
            <person name="Murray J.D."/>
            <person name="Naoumkina M.A."/>
            <person name="Rosen B."/>
            <person name="Silverstein K.A."/>
            <person name="Tang H."/>
            <person name="Rombauts S."/>
            <person name="Zhao P.X."/>
            <person name="Zhou P."/>
            <person name="Barbe V."/>
            <person name="Bardou P."/>
            <person name="Bechner M."/>
            <person name="Bellec A."/>
            <person name="Berger A."/>
            <person name="Berges H."/>
            <person name="Bidwell S."/>
            <person name="Bisseling T."/>
            <person name="Choisne N."/>
            <person name="Couloux A."/>
            <person name="Denny R."/>
            <person name="Deshpande S."/>
            <person name="Dai X."/>
            <person name="Doyle J.J."/>
            <person name="Dudez A.M."/>
            <person name="Farmer A.D."/>
            <person name="Fouteau S."/>
            <person name="Franken C."/>
            <person name="Gibelin C."/>
            <person name="Gish J."/>
            <person name="Goldstein S."/>
            <person name="Gonzalez A.J."/>
            <person name="Green P.J."/>
            <person name="Hallab A."/>
            <person name="Hartog M."/>
            <person name="Hua A."/>
            <person name="Humphray S.J."/>
            <person name="Jeong D.H."/>
            <person name="Jing Y."/>
            <person name="Jocker A."/>
            <person name="Kenton S.M."/>
            <person name="Kim D.J."/>
            <person name="Klee K."/>
            <person name="Lai H."/>
            <person name="Lang C."/>
            <person name="Lin S."/>
            <person name="Macmil S.L."/>
            <person name="Magdelenat G."/>
            <person name="Matthews L."/>
            <person name="McCorrison J."/>
            <person name="Monaghan E.L."/>
            <person name="Mun J.H."/>
            <person name="Najar F.Z."/>
            <person name="Nicholson C."/>
            <person name="Noirot C."/>
            <person name="O'Bleness M."/>
            <person name="Paule C.R."/>
            <person name="Poulain J."/>
            <person name="Prion F."/>
            <person name="Qin B."/>
            <person name="Qu C."/>
            <person name="Retzel E.F."/>
            <person name="Riddle C."/>
            <person name="Sallet E."/>
            <person name="Samain S."/>
            <person name="Samson N."/>
            <person name="Sanders I."/>
            <person name="Saurat O."/>
            <person name="Scarpelli C."/>
            <person name="Schiex T."/>
            <person name="Segurens B."/>
            <person name="Severin A.J."/>
            <person name="Sherrier D.J."/>
            <person name="Shi R."/>
            <person name="Sims S."/>
            <person name="Singer S.R."/>
            <person name="Sinharoy S."/>
            <person name="Sterck L."/>
            <person name="Viollet A."/>
            <person name="Wang B.B."/>
            <person name="Wang K."/>
            <person name="Wang M."/>
            <person name="Wang X."/>
            <person name="Warfsmann J."/>
            <person name="Weissenbach J."/>
            <person name="White D.D."/>
            <person name="White J.D."/>
            <person name="Wiley G.B."/>
            <person name="Wincker P."/>
            <person name="Xing Y."/>
            <person name="Yang L."/>
            <person name="Yao Z."/>
            <person name="Ying F."/>
            <person name="Zhai J."/>
            <person name="Zhou L."/>
            <person name="Zuber A."/>
            <person name="Denarie J."/>
            <person name="Dixon R.A."/>
            <person name="May G.D."/>
            <person name="Schwartz D.C."/>
            <person name="Rogers J."/>
            <person name="Quetier F."/>
            <person name="Town C.D."/>
            <person name="Roe B.A."/>
        </authorList>
    </citation>
    <scope>NUCLEOTIDE SEQUENCE [LARGE SCALE GENOMIC DNA]</scope>
    <source>
        <strain evidence="1">A17</strain>
        <strain evidence="2 3">cv. Jemalong A17</strain>
    </source>
</reference>
<sequence length="63" mass="7354">MYNNKFQTAIYAHHALVTLRNSKDLFHLIIGEFHIFGMNGFEFQKQIQDEFQLPIIGSSTLHC</sequence>
<reference evidence="1 3" key="2">
    <citation type="journal article" date="2014" name="BMC Genomics">
        <title>An improved genome release (version Mt4.0) for the model legume Medicago truncatula.</title>
        <authorList>
            <person name="Tang H."/>
            <person name="Krishnakumar V."/>
            <person name="Bidwell S."/>
            <person name="Rosen B."/>
            <person name="Chan A."/>
            <person name="Zhou S."/>
            <person name="Gentzbittel L."/>
            <person name="Childs K.L."/>
            <person name="Yandell M."/>
            <person name="Gundlach H."/>
            <person name="Mayer K.F."/>
            <person name="Schwartz D.C."/>
            <person name="Town C.D."/>
        </authorList>
    </citation>
    <scope>GENOME REANNOTATION</scope>
    <source>
        <strain evidence="2 3">cv. Jemalong A17</strain>
    </source>
</reference>
<dbReference type="EnsemblPlants" id="AES76917">
    <property type="protein sequence ID" value="AES76917"/>
    <property type="gene ID" value="MTR_6g089040"/>
</dbReference>
<keyword evidence="3" id="KW-1185">Reference proteome</keyword>
<protein>
    <submittedName>
        <fullName evidence="1 2">Uncharacterized protein</fullName>
    </submittedName>
</protein>
<dbReference type="Proteomes" id="UP000002051">
    <property type="component" value="Chromosome 6"/>
</dbReference>
<evidence type="ECO:0000313" key="3">
    <source>
        <dbReference type="Proteomes" id="UP000002051"/>
    </source>
</evidence>
<organism evidence="1 3">
    <name type="scientific">Medicago truncatula</name>
    <name type="common">Barrel medic</name>
    <name type="synonym">Medicago tribuloides</name>
    <dbReference type="NCBI Taxonomy" id="3880"/>
    <lineage>
        <taxon>Eukaryota</taxon>
        <taxon>Viridiplantae</taxon>
        <taxon>Streptophyta</taxon>
        <taxon>Embryophyta</taxon>
        <taxon>Tracheophyta</taxon>
        <taxon>Spermatophyta</taxon>
        <taxon>Magnoliopsida</taxon>
        <taxon>eudicotyledons</taxon>
        <taxon>Gunneridae</taxon>
        <taxon>Pentapetalae</taxon>
        <taxon>rosids</taxon>
        <taxon>fabids</taxon>
        <taxon>Fabales</taxon>
        <taxon>Fabaceae</taxon>
        <taxon>Papilionoideae</taxon>
        <taxon>50 kb inversion clade</taxon>
        <taxon>NPAAA clade</taxon>
        <taxon>Hologalegina</taxon>
        <taxon>IRL clade</taxon>
        <taxon>Trifolieae</taxon>
        <taxon>Medicago</taxon>
    </lineage>
</organism>
<dbReference type="AlphaFoldDB" id="G7KPY5"/>